<dbReference type="GO" id="GO:0008643">
    <property type="term" value="P:carbohydrate transport"/>
    <property type="evidence" value="ECO:0007669"/>
    <property type="project" value="InterPro"/>
</dbReference>
<accession>K9YV66</accession>
<comment type="similarity">
    <text evidence="1">Belongs to the OprB family.</text>
</comment>
<dbReference type="SUPFAM" id="SSF56935">
    <property type="entry name" value="Porins"/>
    <property type="match status" value="1"/>
</dbReference>
<dbReference type="eggNOG" id="COG3659">
    <property type="taxonomic scope" value="Bacteria"/>
</dbReference>
<dbReference type="Pfam" id="PF04966">
    <property type="entry name" value="OprB"/>
    <property type="match status" value="1"/>
</dbReference>
<dbReference type="KEGG" id="dsl:Dacsa_1530"/>
<evidence type="ECO:0000313" key="3">
    <source>
        <dbReference type="EMBL" id="AFZ50215.1"/>
    </source>
</evidence>
<protein>
    <submittedName>
        <fullName evidence="3">S-layer protein</fullName>
    </submittedName>
</protein>
<dbReference type="InterPro" id="IPR051465">
    <property type="entry name" value="Cell_Envelope_Struct_Comp"/>
</dbReference>
<dbReference type="AlphaFoldDB" id="K9YV66"/>
<evidence type="ECO:0000313" key="4">
    <source>
        <dbReference type="Proteomes" id="UP000010482"/>
    </source>
</evidence>
<dbReference type="Pfam" id="PF00395">
    <property type="entry name" value="SLH"/>
    <property type="match status" value="1"/>
</dbReference>
<dbReference type="HOGENOM" id="CLU_018575_1_0_3"/>
<feature type="domain" description="SLH" evidence="2">
    <location>
        <begin position="46"/>
        <end position="110"/>
    </location>
</feature>
<dbReference type="PANTHER" id="PTHR43308">
    <property type="entry name" value="OUTER MEMBRANE PROTEIN ALPHA-RELATED"/>
    <property type="match status" value="1"/>
</dbReference>
<dbReference type="EMBL" id="CP003944">
    <property type="protein sequence ID" value="AFZ50215.1"/>
    <property type="molecule type" value="Genomic_DNA"/>
</dbReference>
<reference evidence="3" key="1">
    <citation type="submission" date="2012-04" db="EMBL/GenBank/DDBJ databases">
        <title>Finished genome of Dactylococcopsis salina PCC 8305.</title>
        <authorList>
            <consortium name="US DOE Joint Genome Institute"/>
            <person name="Gugger M."/>
            <person name="Coursin T."/>
            <person name="Rippka R."/>
            <person name="Tandeau De Marsac N."/>
            <person name="Huntemann M."/>
            <person name="Wei C.-L."/>
            <person name="Han J."/>
            <person name="Detter J.C."/>
            <person name="Han C."/>
            <person name="Tapia R."/>
            <person name="Daligault H."/>
            <person name="Chen A."/>
            <person name="Krypides N."/>
            <person name="Mavromatis K."/>
            <person name="Markowitz V."/>
            <person name="Szeto E."/>
            <person name="Ivanova N."/>
            <person name="Ovchinnikova G."/>
            <person name="Pagani I."/>
            <person name="Pati A."/>
            <person name="Goodwin L."/>
            <person name="Peters L."/>
            <person name="Pitluck S."/>
            <person name="Woyke T."/>
            <person name="Kerfeld C."/>
        </authorList>
    </citation>
    <scope>NUCLEOTIDE SEQUENCE [LARGE SCALE GENOMIC DNA]</scope>
    <source>
        <strain evidence="3">PCC 8305</strain>
    </source>
</reference>
<evidence type="ECO:0000256" key="1">
    <source>
        <dbReference type="RuleBase" id="RU363072"/>
    </source>
</evidence>
<gene>
    <name evidence="3" type="ORF">Dacsa_1530</name>
</gene>
<keyword evidence="4" id="KW-1185">Reference proteome</keyword>
<dbReference type="PROSITE" id="PS51272">
    <property type="entry name" value="SLH"/>
    <property type="match status" value="1"/>
</dbReference>
<dbReference type="InterPro" id="IPR047684">
    <property type="entry name" value="Por_som-like"/>
</dbReference>
<dbReference type="InterPro" id="IPR007049">
    <property type="entry name" value="Carb-sel_porin_OprB"/>
</dbReference>
<organism evidence="3 4">
    <name type="scientific">Dactylococcopsis salina (strain PCC 8305)</name>
    <name type="common">Myxobactron salinum</name>
    <dbReference type="NCBI Taxonomy" id="13035"/>
    <lineage>
        <taxon>Bacteria</taxon>
        <taxon>Bacillati</taxon>
        <taxon>Cyanobacteriota</taxon>
        <taxon>Cyanophyceae</taxon>
        <taxon>Nodosilineales</taxon>
        <taxon>Cymatolegaceae</taxon>
        <taxon>Dactylococcopsis</taxon>
    </lineage>
</organism>
<name>K9YV66_DACS8</name>
<dbReference type="NCBIfam" id="NF033921">
    <property type="entry name" value="por_somb"/>
    <property type="match status" value="1"/>
</dbReference>
<dbReference type="PATRIC" id="fig|13035.3.peg.1722"/>
<dbReference type="InterPro" id="IPR001119">
    <property type="entry name" value="SLH_dom"/>
</dbReference>
<proteinExistence type="inferred from homology"/>
<sequence length="539" mass="57261">MVAPSVLGVFAMAQTTLADETESQSEILDQVETYHNGGASLDQVNSVFQLRDVSPGDWAFEALRNLVERYGCIAGYPDGTFRGNRALTRYEFAAGLNACLQQIERLIAANTGGSGDVNQGDLATLQRLTQEFEAELATLGTRVDNLEGRVGFLEDNQFSTTTKLNGSVVFDLAVAGGDQKAVGGQAIFSPPGVNFDNDNDDVEEGIHFTNRVRINLDSSFTGRDRLRTRLETANNITLGGATGASATARNLGAGGGGIRLDQLMYSFPVGDNIIAHVGATGVLVDDIFDAGSTASFAYGSINLFTAYNNLIYDVSSSDSAGFGANIVLNDLIQLDLGYFTGSGATDPDEGLFGGNYSAGAQLGFDFGEVDLSLAYLRSYQVGGNLSGFVGSPAAATPFPDDNGNNLANSADHFGVHANWRVSQRFSVGGYFGLVDAQTEVEPQASAEIVNWLVNTSFPDLGKEGSVLILAFGQPPKLTDSGGDAEATDPDTGYLLNLEYQYPINNNISIVPGGYVLFNPDHNDNNDTIYVGRLRTLFSF</sequence>
<dbReference type="GO" id="GO:0016020">
    <property type="term" value="C:membrane"/>
    <property type="evidence" value="ECO:0007669"/>
    <property type="project" value="InterPro"/>
</dbReference>
<dbReference type="STRING" id="13035.Dacsa_1530"/>
<dbReference type="PANTHER" id="PTHR43308:SF1">
    <property type="entry name" value="OUTER MEMBRANE PROTEIN ALPHA"/>
    <property type="match status" value="1"/>
</dbReference>
<dbReference type="Proteomes" id="UP000010482">
    <property type="component" value="Chromosome"/>
</dbReference>
<evidence type="ECO:0000259" key="2">
    <source>
        <dbReference type="PROSITE" id="PS51272"/>
    </source>
</evidence>
<dbReference type="GO" id="GO:0015288">
    <property type="term" value="F:porin activity"/>
    <property type="evidence" value="ECO:0007669"/>
    <property type="project" value="InterPro"/>
</dbReference>